<dbReference type="OrthoDB" id="9776552at2"/>
<dbReference type="InterPro" id="IPR050640">
    <property type="entry name" value="Bact_2-comp_sensor_kinase"/>
</dbReference>
<evidence type="ECO:0000256" key="7">
    <source>
        <dbReference type="SAM" id="Phobius"/>
    </source>
</evidence>
<dbReference type="SUPFAM" id="SSF55874">
    <property type="entry name" value="ATPase domain of HSP90 chaperone/DNA topoisomerase II/histidine kinase"/>
    <property type="match status" value="1"/>
</dbReference>
<dbReference type="PROSITE" id="PS50885">
    <property type="entry name" value="HAMP"/>
    <property type="match status" value="1"/>
</dbReference>
<dbReference type="PANTHER" id="PTHR34220:SF7">
    <property type="entry name" value="SENSOR HISTIDINE KINASE YPDA"/>
    <property type="match status" value="1"/>
</dbReference>
<evidence type="ECO:0000256" key="1">
    <source>
        <dbReference type="ARBA" id="ARBA00004651"/>
    </source>
</evidence>
<keyword evidence="7" id="KW-0812">Transmembrane</keyword>
<dbReference type="Gene3D" id="6.10.340.10">
    <property type="match status" value="1"/>
</dbReference>
<dbReference type="CDD" id="cd06225">
    <property type="entry name" value="HAMP"/>
    <property type="match status" value="1"/>
</dbReference>
<dbReference type="AlphaFoldDB" id="A0A1I2IGW8"/>
<dbReference type="EMBL" id="FONN01000036">
    <property type="protein sequence ID" value="SFF41642.1"/>
    <property type="molecule type" value="Genomic_DNA"/>
</dbReference>
<accession>A0A1I2IGW8</accession>
<keyword evidence="2" id="KW-1003">Cell membrane</keyword>
<name>A0A1I2IGW8_9BACL</name>
<evidence type="ECO:0000256" key="6">
    <source>
        <dbReference type="SAM" id="Coils"/>
    </source>
</evidence>
<evidence type="ECO:0000313" key="9">
    <source>
        <dbReference type="EMBL" id="SFF41642.1"/>
    </source>
</evidence>
<feature type="coiled-coil region" evidence="6">
    <location>
        <begin position="363"/>
        <end position="390"/>
    </location>
</feature>
<dbReference type="SUPFAM" id="SSF158472">
    <property type="entry name" value="HAMP domain-like"/>
    <property type="match status" value="1"/>
</dbReference>
<sequence>MGRWRNARYQTKLLILFFLLSSIPAFIIGAIGSTKSSNTLEAQTTQDLKVILAQLNASIERQISDFDRFSMLPYFMPEVFSFLNQPAISPEQWGTEEINAQKTMARLMSAYPSINSSINGLMVYGMNGSINGYRIDGDSAINMAYDAKVEAWYQEVMTGKGHFTVTGIQNIQQFKSNSFDAIIGARLLMDEDYKPLAVTAMFISPRFISNLVRSLELPNAQVTVIDREGNLIYASNRALAAELQKHASRNKQHDEWEVSIEEQAGSKTFSGVSLKSDYLEWQIYMGVDKDAMLQSSRSIQSFTILIIICVAVLAAVASLLIARGFSQPISRLIRSMRKVEKGQFFTPEAHGRADEIGQLESSYGRMVIRLEELIQSIEEKERQKRHAELYALRARIQPHFLYNTLNSIRMLAVLQQSGQIAKLIQSLNKLLHANMKLDSELVTFEEEIRLLRDYATLMDLRYTNVFDMEWRIPPELNQASIPPMLLQPLLENAIFHGAKGLERKLHITLEARLERNDSRLLVIELQDDGSGFDHQALELLKRPQSDSGTQNIGLRNVQDRIRLRFGEEYGLSFERTKAHTIVTVRMPYRILEKEENADVEPARR</sequence>
<keyword evidence="9" id="KW-0418">Kinase</keyword>
<keyword evidence="7" id="KW-1133">Transmembrane helix</keyword>
<dbReference type="PANTHER" id="PTHR34220">
    <property type="entry name" value="SENSOR HISTIDINE KINASE YPDA"/>
    <property type="match status" value="1"/>
</dbReference>
<comment type="subcellular location">
    <subcellularLocation>
        <location evidence="1">Cell membrane</location>
        <topology evidence="1">Multi-pass membrane protein</topology>
    </subcellularLocation>
</comment>
<protein>
    <submittedName>
        <fullName evidence="9">Two-component system, sensor histidine kinase YesM</fullName>
    </submittedName>
</protein>
<proteinExistence type="predicted"/>
<dbReference type="InterPro" id="IPR036890">
    <property type="entry name" value="HATPase_C_sf"/>
</dbReference>
<feature type="transmembrane region" description="Helical" evidence="7">
    <location>
        <begin position="302"/>
        <end position="322"/>
    </location>
</feature>
<keyword evidence="3" id="KW-0597">Phosphoprotein</keyword>
<evidence type="ECO:0000256" key="4">
    <source>
        <dbReference type="ARBA" id="ARBA00022679"/>
    </source>
</evidence>
<keyword evidence="6" id="KW-0175">Coiled coil</keyword>
<keyword evidence="10" id="KW-1185">Reference proteome</keyword>
<dbReference type="Proteomes" id="UP000183410">
    <property type="component" value="Unassembled WGS sequence"/>
</dbReference>
<evidence type="ECO:0000256" key="2">
    <source>
        <dbReference type="ARBA" id="ARBA00022475"/>
    </source>
</evidence>
<gene>
    <name evidence="9" type="ORF">SAMN04487969_13629</name>
</gene>
<dbReference type="Pfam" id="PF00672">
    <property type="entry name" value="HAMP"/>
    <property type="match status" value="1"/>
</dbReference>
<keyword evidence="5 7" id="KW-0472">Membrane</keyword>
<evidence type="ECO:0000259" key="8">
    <source>
        <dbReference type="PROSITE" id="PS50885"/>
    </source>
</evidence>
<keyword evidence="4" id="KW-0808">Transferase</keyword>
<organism evidence="9 10">
    <name type="scientific">Paenibacillus algorifonticola</name>
    <dbReference type="NCBI Taxonomy" id="684063"/>
    <lineage>
        <taxon>Bacteria</taxon>
        <taxon>Bacillati</taxon>
        <taxon>Bacillota</taxon>
        <taxon>Bacilli</taxon>
        <taxon>Bacillales</taxon>
        <taxon>Paenibacillaceae</taxon>
        <taxon>Paenibacillus</taxon>
    </lineage>
</organism>
<evidence type="ECO:0000313" key="10">
    <source>
        <dbReference type="Proteomes" id="UP000183410"/>
    </source>
</evidence>
<dbReference type="SMART" id="SM00304">
    <property type="entry name" value="HAMP"/>
    <property type="match status" value="1"/>
</dbReference>
<feature type="domain" description="HAMP" evidence="8">
    <location>
        <begin position="323"/>
        <end position="375"/>
    </location>
</feature>
<dbReference type="InterPro" id="IPR003660">
    <property type="entry name" value="HAMP_dom"/>
</dbReference>
<dbReference type="Pfam" id="PF06580">
    <property type="entry name" value="His_kinase"/>
    <property type="match status" value="1"/>
</dbReference>
<dbReference type="InterPro" id="IPR010559">
    <property type="entry name" value="Sig_transdc_His_kin_internal"/>
</dbReference>
<dbReference type="GO" id="GO:0005886">
    <property type="term" value="C:plasma membrane"/>
    <property type="evidence" value="ECO:0007669"/>
    <property type="project" value="UniProtKB-SubCell"/>
</dbReference>
<reference evidence="10" key="1">
    <citation type="submission" date="2016-10" db="EMBL/GenBank/DDBJ databases">
        <authorList>
            <person name="Varghese N."/>
            <person name="Submissions S."/>
        </authorList>
    </citation>
    <scope>NUCLEOTIDE SEQUENCE [LARGE SCALE GENOMIC DNA]</scope>
    <source>
        <strain evidence="10">CGMCC 1.10223</strain>
    </source>
</reference>
<dbReference type="Gene3D" id="3.30.565.10">
    <property type="entry name" value="Histidine kinase-like ATPase, C-terminal domain"/>
    <property type="match status" value="1"/>
</dbReference>
<evidence type="ECO:0000256" key="3">
    <source>
        <dbReference type="ARBA" id="ARBA00022553"/>
    </source>
</evidence>
<dbReference type="GO" id="GO:0000155">
    <property type="term" value="F:phosphorelay sensor kinase activity"/>
    <property type="evidence" value="ECO:0007669"/>
    <property type="project" value="InterPro"/>
</dbReference>
<evidence type="ECO:0000256" key="5">
    <source>
        <dbReference type="ARBA" id="ARBA00023136"/>
    </source>
</evidence>